<reference evidence="4 5" key="1">
    <citation type="submission" date="2020-08" db="EMBL/GenBank/DDBJ databases">
        <title>A novel species.</title>
        <authorList>
            <person name="Gao J."/>
        </authorList>
    </citation>
    <scope>NUCLEOTIDE SEQUENCE [LARGE SCALE GENOMIC DNA]</scope>
    <source>
        <strain evidence="4 5">CRXT-G-22</strain>
    </source>
</reference>
<name>A0A7H0IIX1_9ACTN</name>
<protein>
    <submittedName>
        <fullName evidence="4">CHAD domain-containing protein</fullName>
    </submittedName>
</protein>
<evidence type="ECO:0000313" key="4">
    <source>
        <dbReference type="EMBL" id="QNP72737.1"/>
    </source>
</evidence>
<dbReference type="SUPFAM" id="SSF55154">
    <property type="entry name" value="CYTH-like phosphatases"/>
    <property type="match status" value="1"/>
</dbReference>
<dbReference type="Proteomes" id="UP000516052">
    <property type="component" value="Chromosome"/>
</dbReference>
<dbReference type="InterPro" id="IPR038186">
    <property type="entry name" value="CHAD_dom_sf"/>
</dbReference>
<evidence type="ECO:0000259" key="3">
    <source>
        <dbReference type="PROSITE" id="PS51708"/>
    </source>
</evidence>
<gene>
    <name evidence="4" type="ORF">IAG44_27135</name>
</gene>
<feature type="compositionally biased region" description="Low complexity" evidence="1">
    <location>
        <begin position="262"/>
        <end position="275"/>
    </location>
</feature>
<dbReference type="EMBL" id="CP060828">
    <property type="protein sequence ID" value="QNP72737.1"/>
    <property type="molecule type" value="Genomic_DNA"/>
</dbReference>
<evidence type="ECO:0000259" key="2">
    <source>
        <dbReference type="PROSITE" id="PS51707"/>
    </source>
</evidence>
<dbReference type="Pfam" id="PF01928">
    <property type="entry name" value="CYTH"/>
    <property type="match status" value="1"/>
</dbReference>
<dbReference type="Pfam" id="PF05235">
    <property type="entry name" value="CHAD"/>
    <property type="match status" value="1"/>
</dbReference>
<sequence>MAETKREIERKYESDESGLPDLTGVGEIERVLDRGVAELDATYYDTADGRLAAASITLRRRTGGSDAGWHLKFPVSPGVRDEVRAPLSAGLPRSLAGLVRSRVRDAELVPVVRLRSARDVRELVDGEGRLLAEVSVDAVRAERLSGGDGAAQWSEIEVELADGADPVLLDQVEKRLRKAGVRRSASESKLARALAETSGTGTGAAKSPGKQAKSAGPASSAKSGKADKGAKASGKVGKSGKVEKSSGKAGEPVPSAEPVSSAGPGETPGATPGRTPAHHTAAHHVLAYLSAQRDAIVALDPAVRQDEFDSVHRMRVATRRARSAFRSFGKVLDRAVTDPIGEELKWLAGELGVDRDQEVLAERITGGLEKLPRHLVVGPVRTRLRTWSHARRGGSRRRLIAVLDGRRYLALLDTLDALIAGPPLLKAASGEPEKVIAAAVRKDFARVAALIEEALAQPSSGPERDFALHEARKKAKRTRYSAEAAQSALGDPATAMVKVARSLQNLLGDHQDSVMAREALREIAGQAHAAGESGFTYGLLYGREERRSADDEAELPGLWERVKGGTGI</sequence>
<dbReference type="PANTHER" id="PTHR39339:SF1">
    <property type="entry name" value="CHAD DOMAIN-CONTAINING PROTEIN"/>
    <property type="match status" value="1"/>
</dbReference>
<evidence type="ECO:0000256" key="1">
    <source>
        <dbReference type="SAM" id="MobiDB-lite"/>
    </source>
</evidence>
<feature type="domain" description="CHAD" evidence="3">
    <location>
        <begin position="278"/>
        <end position="564"/>
    </location>
</feature>
<dbReference type="InterPro" id="IPR033469">
    <property type="entry name" value="CYTH-like_dom_sf"/>
</dbReference>
<proteinExistence type="predicted"/>
<accession>A0A7H0IIX1</accession>
<dbReference type="RefSeq" id="WP_187749687.1">
    <property type="nucleotide sequence ID" value="NZ_CP060828.1"/>
</dbReference>
<feature type="region of interest" description="Disordered" evidence="1">
    <location>
        <begin position="177"/>
        <end position="279"/>
    </location>
</feature>
<evidence type="ECO:0000313" key="5">
    <source>
        <dbReference type="Proteomes" id="UP000516052"/>
    </source>
</evidence>
<dbReference type="CDD" id="cd07374">
    <property type="entry name" value="CYTH-like_Pase"/>
    <property type="match status" value="1"/>
</dbReference>
<keyword evidence="5" id="KW-1185">Reference proteome</keyword>
<organism evidence="4 5">
    <name type="scientific">Streptomyces roseirectus</name>
    <dbReference type="NCBI Taxonomy" id="2768066"/>
    <lineage>
        <taxon>Bacteria</taxon>
        <taxon>Bacillati</taxon>
        <taxon>Actinomycetota</taxon>
        <taxon>Actinomycetes</taxon>
        <taxon>Kitasatosporales</taxon>
        <taxon>Streptomycetaceae</taxon>
        <taxon>Streptomyces</taxon>
    </lineage>
</organism>
<dbReference type="Gene3D" id="1.40.20.10">
    <property type="entry name" value="CHAD domain"/>
    <property type="match status" value="1"/>
</dbReference>
<dbReference type="SMART" id="SM00880">
    <property type="entry name" value="CHAD"/>
    <property type="match status" value="1"/>
</dbReference>
<feature type="compositionally biased region" description="Low complexity" evidence="1">
    <location>
        <begin position="209"/>
        <end position="223"/>
    </location>
</feature>
<dbReference type="AlphaFoldDB" id="A0A7H0IIX1"/>
<feature type="region of interest" description="Disordered" evidence="1">
    <location>
        <begin position="1"/>
        <end position="22"/>
    </location>
</feature>
<dbReference type="InterPro" id="IPR007899">
    <property type="entry name" value="CHAD_dom"/>
</dbReference>
<dbReference type="PROSITE" id="PS51707">
    <property type="entry name" value="CYTH"/>
    <property type="match status" value="1"/>
</dbReference>
<dbReference type="PROSITE" id="PS51708">
    <property type="entry name" value="CHAD"/>
    <property type="match status" value="1"/>
</dbReference>
<dbReference type="InterPro" id="IPR023577">
    <property type="entry name" value="CYTH_domain"/>
</dbReference>
<dbReference type="Gene3D" id="2.40.320.10">
    <property type="entry name" value="Hypothetical Protein Pfu-838710-001"/>
    <property type="match status" value="1"/>
</dbReference>
<feature type="domain" description="CYTH" evidence="2">
    <location>
        <begin position="5"/>
        <end position="200"/>
    </location>
</feature>
<dbReference type="PANTHER" id="PTHR39339">
    <property type="entry name" value="SLR1444 PROTEIN"/>
    <property type="match status" value="1"/>
</dbReference>
<dbReference type="SMART" id="SM01118">
    <property type="entry name" value="CYTH"/>
    <property type="match status" value="1"/>
</dbReference>
<feature type="compositionally biased region" description="Basic and acidic residues" evidence="1">
    <location>
        <begin position="1"/>
        <end position="14"/>
    </location>
</feature>
<dbReference type="KEGG" id="sroi:IAG44_27135"/>